<keyword evidence="3" id="KW-1185">Reference proteome</keyword>
<feature type="compositionally biased region" description="Polar residues" evidence="1">
    <location>
        <begin position="55"/>
        <end position="68"/>
    </location>
</feature>
<feature type="compositionally biased region" description="Polar residues" evidence="1">
    <location>
        <begin position="1"/>
        <end position="25"/>
    </location>
</feature>
<reference evidence="2" key="1">
    <citation type="submission" date="2020-06" db="EMBL/GenBank/DDBJ databases">
        <title>WGS assembly of Ceratodon purpureus strain R40.</title>
        <authorList>
            <person name="Carey S.B."/>
            <person name="Jenkins J."/>
            <person name="Shu S."/>
            <person name="Lovell J.T."/>
            <person name="Sreedasyam A."/>
            <person name="Maumus F."/>
            <person name="Tiley G.P."/>
            <person name="Fernandez-Pozo N."/>
            <person name="Barry K."/>
            <person name="Chen C."/>
            <person name="Wang M."/>
            <person name="Lipzen A."/>
            <person name="Daum C."/>
            <person name="Saski C.A."/>
            <person name="Payton A.C."/>
            <person name="Mcbreen J.C."/>
            <person name="Conrad R.E."/>
            <person name="Kollar L.M."/>
            <person name="Olsson S."/>
            <person name="Huttunen S."/>
            <person name="Landis J.B."/>
            <person name="Wickett N.J."/>
            <person name="Johnson M.G."/>
            <person name="Rensing S.A."/>
            <person name="Grimwood J."/>
            <person name="Schmutz J."/>
            <person name="Mcdaniel S.F."/>
        </authorList>
    </citation>
    <scope>NUCLEOTIDE SEQUENCE</scope>
    <source>
        <strain evidence="2">R40</strain>
    </source>
</reference>
<sequence length="130" mass="14962">MLTNPNPSSFQSLQATPANHQTSYPSRHPTRCDSTPIAKLQLSERTHIQKFHLQRTITQHTTKPNQTESKPHRPTKKIYQQPHAHPHPTSQNLQTTSSDITKRTHITYPSCPRDPLRHPDHVAITITWFP</sequence>
<feature type="region of interest" description="Disordered" evidence="1">
    <location>
        <begin position="53"/>
        <end position="115"/>
    </location>
</feature>
<gene>
    <name evidence="2" type="ORF">KC19_8G026800</name>
</gene>
<name>A0A8T0GY60_CERPU</name>
<feature type="region of interest" description="Disordered" evidence="1">
    <location>
        <begin position="1"/>
        <end position="33"/>
    </location>
</feature>
<proteinExistence type="predicted"/>
<dbReference type="EMBL" id="CM026429">
    <property type="protein sequence ID" value="KAG0563385.1"/>
    <property type="molecule type" value="Genomic_DNA"/>
</dbReference>
<evidence type="ECO:0000313" key="2">
    <source>
        <dbReference type="EMBL" id="KAG0563385.1"/>
    </source>
</evidence>
<evidence type="ECO:0000256" key="1">
    <source>
        <dbReference type="SAM" id="MobiDB-lite"/>
    </source>
</evidence>
<feature type="compositionally biased region" description="Polar residues" evidence="1">
    <location>
        <begin position="88"/>
        <end position="99"/>
    </location>
</feature>
<accession>A0A8T0GY60</accession>
<comment type="caution">
    <text evidence="2">The sequence shown here is derived from an EMBL/GenBank/DDBJ whole genome shotgun (WGS) entry which is preliminary data.</text>
</comment>
<dbReference type="AlphaFoldDB" id="A0A8T0GY60"/>
<evidence type="ECO:0000313" key="3">
    <source>
        <dbReference type="Proteomes" id="UP000822688"/>
    </source>
</evidence>
<organism evidence="2 3">
    <name type="scientific">Ceratodon purpureus</name>
    <name type="common">Fire moss</name>
    <name type="synonym">Dicranum purpureum</name>
    <dbReference type="NCBI Taxonomy" id="3225"/>
    <lineage>
        <taxon>Eukaryota</taxon>
        <taxon>Viridiplantae</taxon>
        <taxon>Streptophyta</taxon>
        <taxon>Embryophyta</taxon>
        <taxon>Bryophyta</taxon>
        <taxon>Bryophytina</taxon>
        <taxon>Bryopsida</taxon>
        <taxon>Dicranidae</taxon>
        <taxon>Pseudoditrichales</taxon>
        <taxon>Ditrichaceae</taxon>
        <taxon>Ceratodon</taxon>
    </lineage>
</organism>
<dbReference type="Proteomes" id="UP000822688">
    <property type="component" value="Chromosome 8"/>
</dbReference>
<protein>
    <submittedName>
        <fullName evidence="2">Uncharacterized protein</fullName>
    </submittedName>
</protein>